<protein>
    <submittedName>
        <fullName evidence="2">Uncharacterized protein</fullName>
    </submittedName>
</protein>
<name>A0ABT2S048_9FIRM</name>
<evidence type="ECO:0000256" key="1">
    <source>
        <dbReference type="SAM" id="Phobius"/>
    </source>
</evidence>
<sequence length="200" mass="22613">MQNIPQKGEHGYTDAHKKAQLFKTFIFFLLPAVIFIVGYATSRTRLNMFTVVAVVGCLPACKELVNVIMFCRRRSIPQDLYAELERHTGGMEHAYELVLTTYEKNYPIHSLVIRGNEVAGYTTLKNADLKPVEAHVTKTLKENGISGVHVHVFADLKAYLDRVDALAKKDPEDIPFTPDERYPSLNREQLIRGLILALSL</sequence>
<keyword evidence="1" id="KW-1133">Transmembrane helix</keyword>
<dbReference type="Proteomes" id="UP001652461">
    <property type="component" value="Unassembled WGS sequence"/>
</dbReference>
<organism evidence="2 3">
    <name type="scientific">Laedolimicola ammoniilytica</name>
    <dbReference type="NCBI Taxonomy" id="2981771"/>
    <lineage>
        <taxon>Bacteria</taxon>
        <taxon>Bacillati</taxon>
        <taxon>Bacillota</taxon>
        <taxon>Clostridia</taxon>
        <taxon>Lachnospirales</taxon>
        <taxon>Lachnospiraceae</taxon>
        <taxon>Laedolimicola</taxon>
    </lineage>
</organism>
<proteinExistence type="predicted"/>
<evidence type="ECO:0000313" key="3">
    <source>
        <dbReference type="Proteomes" id="UP001652461"/>
    </source>
</evidence>
<keyword evidence="1" id="KW-0812">Transmembrane</keyword>
<evidence type="ECO:0000313" key="2">
    <source>
        <dbReference type="EMBL" id="MCU6697965.1"/>
    </source>
</evidence>
<dbReference type="RefSeq" id="WP_158364811.1">
    <property type="nucleotide sequence ID" value="NZ_JAOQKC010000022.1"/>
</dbReference>
<gene>
    <name evidence="2" type="ORF">OCV63_13855</name>
</gene>
<comment type="caution">
    <text evidence="2">The sequence shown here is derived from an EMBL/GenBank/DDBJ whole genome shotgun (WGS) entry which is preliminary data.</text>
</comment>
<accession>A0ABT2S048</accession>
<dbReference type="EMBL" id="JAOQKC010000022">
    <property type="protein sequence ID" value="MCU6697965.1"/>
    <property type="molecule type" value="Genomic_DNA"/>
</dbReference>
<keyword evidence="1" id="KW-0472">Membrane</keyword>
<feature type="transmembrane region" description="Helical" evidence="1">
    <location>
        <begin position="46"/>
        <end position="65"/>
    </location>
</feature>
<keyword evidence="3" id="KW-1185">Reference proteome</keyword>
<feature type="transmembrane region" description="Helical" evidence="1">
    <location>
        <begin position="21"/>
        <end position="40"/>
    </location>
</feature>
<reference evidence="2 3" key="1">
    <citation type="journal article" date="2021" name="ISME Commun">
        <title>Automated analysis of genomic sequences facilitates high-throughput and comprehensive description of bacteria.</title>
        <authorList>
            <person name="Hitch T.C.A."/>
        </authorList>
    </citation>
    <scope>NUCLEOTIDE SEQUENCE [LARGE SCALE GENOMIC DNA]</scope>
    <source>
        <strain evidence="2 3">Sanger_04</strain>
    </source>
</reference>